<proteinExistence type="predicted"/>
<accession>A0A288WG62</accession>
<dbReference type="GeneID" id="79587268"/>
<sequence length="217" mass="25715">MDQLRVIEGEKVDKPDYVEIYLGAFMNAVNELKKQDKETRSLSKDTYKKAIFYGVRYISRSKNDISNYDYLMNRFLLISYLENLMKVLTPRDFINIFPVDKNYDGARYEMKDYFFTMNEIKKIGMDTPIGEKIMEFLWDYQNFKDITLFNLASVSILNKLQKMQGKKTLTEEFAERLGIDTYTKHKEKGGKEYITNDRTGEIQEVKKTSPRYLKPVQ</sequence>
<protein>
    <submittedName>
        <fullName evidence="1">Uncharacterized protein</fullName>
    </submittedName>
</protein>
<dbReference type="RefSeq" id="YP_010739872.1">
    <property type="nucleotide sequence ID" value="NC_073047.1"/>
</dbReference>
<organism evidence="1 2">
    <name type="scientific">Bacillus phage Tavor_SA</name>
    <dbReference type="NCBI Taxonomy" id="1983581"/>
    <lineage>
        <taxon>Viruses</taxon>
        <taxon>Duplodnaviria</taxon>
        <taxon>Heunggongvirae</taxon>
        <taxon>Uroviricota</taxon>
        <taxon>Caudoviricetes</taxon>
        <taxon>Wbetavirus</taxon>
        <taxon>Wbetavirus tavor</taxon>
    </lineage>
</organism>
<evidence type="ECO:0000313" key="1">
    <source>
        <dbReference type="EMBL" id="ARW58412.1"/>
    </source>
</evidence>
<name>A0A288WG62_9CAUD</name>
<dbReference type="EMBL" id="KY963369">
    <property type="protein sequence ID" value="ARW58412.1"/>
    <property type="molecule type" value="Genomic_DNA"/>
</dbReference>
<dbReference type="KEGG" id="vg:79587268"/>
<evidence type="ECO:0000313" key="2">
    <source>
        <dbReference type="Proteomes" id="UP000224684"/>
    </source>
</evidence>
<dbReference type="Proteomes" id="UP000224684">
    <property type="component" value="Segment"/>
</dbReference>
<reference evidence="1 2" key="1">
    <citation type="submission" date="2017-04" db="EMBL/GenBank/DDBJ databases">
        <title>Bacillus anthracis phage Complete Genome.</title>
        <authorList>
            <person name="Alkalay S."/>
            <person name="Coppenhagen-Glazer S."/>
            <person name="Hazan R."/>
        </authorList>
    </citation>
    <scope>NUCLEOTIDE SEQUENCE [LARGE SCALE GENOMIC DNA]</scope>
</reference>
<keyword evidence="2" id="KW-1185">Reference proteome</keyword>